<name>A0AAD7E4Z9_9AGAR</name>
<feature type="domain" description="Integrase core" evidence="1">
    <location>
        <begin position="192"/>
        <end position="232"/>
    </location>
</feature>
<keyword evidence="3" id="KW-1185">Reference proteome</keyword>
<protein>
    <recommendedName>
        <fullName evidence="1">Integrase core domain-containing protein</fullName>
    </recommendedName>
</protein>
<feature type="non-terminal residue" evidence="2">
    <location>
        <position position="1"/>
    </location>
</feature>
<evidence type="ECO:0000313" key="3">
    <source>
        <dbReference type="Proteomes" id="UP001219525"/>
    </source>
</evidence>
<evidence type="ECO:0000313" key="2">
    <source>
        <dbReference type="EMBL" id="KAJ7228286.1"/>
    </source>
</evidence>
<sequence length="232" mass="26122">LLNAFRIHYTRFQTQISELDGTTTDATVIARLGDDFDEFARLVEEYSYVFDNAEELTILRTSLEAMRHDIRLEYQDAADVSHHGIPPLVQVVHSGGRGRPRTVINTEFLGWAYGRRPTSGIARFLGVSRPIVRTAILEAGLAEPQENPFAPYSDFEFVRSRPVSYTGPVSGISDDDLDGLILRLRSHYRRAGLIRWGIVIHGFIDGYSRLITGLRASNNNRAETVLELFLDA</sequence>
<gene>
    <name evidence="2" type="ORF">GGX14DRAFT_296526</name>
</gene>
<evidence type="ECO:0000259" key="1">
    <source>
        <dbReference type="Pfam" id="PF24764"/>
    </source>
</evidence>
<proteinExistence type="predicted"/>
<accession>A0AAD7E4Z9</accession>
<organism evidence="2 3">
    <name type="scientific">Mycena pura</name>
    <dbReference type="NCBI Taxonomy" id="153505"/>
    <lineage>
        <taxon>Eukaryota</taxon>
        <taxon>Fungi</taxon>
        <taxon>Dikarya</taxon>
        <taxon>Basidiomycota</taxon>
        <taxon>Agaricomycotina</taxon>
        <taxon>Agaricomycetes</taxon>
        <taxon>Agaricomycetidae</taxon>
        <taxon>Agaricales</taxon>
        <taxon>Marasmiineae</taxon>
        <taxon>Mycenaceae</taxon>
        <taxon>Mycena</taxon>
    </lineage>
</organism>
<comment type="caution">
    <text evidence="2">The sequence shown here is derived from an EMBL/GenBank/DDBJ whole genome shotgun (WGS) entry which is preliminary data.</text>
</comment>
<reference evidence="2" key="1">
    <citation type="submission" date="2023-03" db="EMBL/GenBank/DDBJ databases">
        <title>Massive genome expansion in bonnet fungi (Mycena s.s.) driven by repeated elements and novel gene families across ecological guilds.</title>
        <authorList>
            <consortium name="Lawrence Berkeley National Laboratory"/>
            <person name="Harder C.B."/>
            <person name="Miyauchi S."/>
            <person name="Viragh M."/>
            <person name="Kuo A."/>
            <person name="Thoen E."/>
            <person name="Andreopoulos B."/>
            <person name="Lu D."/>
            <person name="Skrede I."/>
            <person name="Drula E."/>
            <person name="Henrissat B."/>
            <person name="Morin E."/>
            <person name="Kohler A."/>
            <person name="Barry K."/>
            <person name="LaButti K."/>
            <person name="Morin E."/>
            <person name="Salamov A."/>
            <person name="Lipzen A."/>
            <person name="Mereny Z."/>
            <person name="Hegedus B."/>
            <person name="Baldrian P."/>
            <person name="Stursova M."/>
            <person name="Weitz H."/>
            <person name="Taylor A."/>
            <person name="Grigoriev I.V."/>
            <person name="Nagy L.G."/>
            <person name="Martin F."/>
            <person name="Kauserud H."/>
        </authorList>
    </citation>
    <scope>NUCLEOTIDE SEQUENCE</scope>
    <source>
        <strain evidence="2">9144</strain>
    </source>
</reference>
<dbReference type="Proteomes" id="UP001219525">
    <property type="component" value="Unassembled WGS sequence"/>
</dbReference>
<dbReference type="EMBL" id="JARJCW010000002">
    <property type="protein sequence ID" value="KAJ7228286.1"/>
    <property type="molecule type" value="Genomic_DNA"/>
</dbReference>
<dbReference type="InterPro" id="IPR058913">
    <property type="entry name" value="Integrase_dom_put"/>
</dbReference>
<dbReference type="AlphaFoldDB" id="A0AAD7E4Z9"/>
<feature type="non-terminal residue" evidence="2">
    <location>
        <position position="232"/>
    </location>
</feature>
<dbReference type="Pfam" id="PF24764">
    <property type="entry name" value="rva_4"/>
    <property type="match status" value="1"/>
</dbReference>